<dbReference type="AlphaFoldDB" id="A0A2H5N3P3"/>
<keyword evidence="2" id="KW-1185">Reference proteome</keyword>
<gene>
    <name evidence="1" type="ORF">CUMW_277050</name>
</gene>
<comment type="caution">
    <text evidence="1">The sequence shown here is derived from an EMBL/GenBank/DDBJ whole genome shotgun (WGS) entry which is preliminary data.</text>
</comment>
<evidence type="ECO:0000313" key="1">
    <source>
        <dbReference type="EMBL" id="GAY34682.1"/>
    </source>
</evidence>
<dbReference type="Proteomes" id="UP000236630">
    <property type="component" value="Unassembled WGS sequence"/>
</dbReference>
<feature type="non-terminal residue" evidence="1">
    <location>
        <position position="1"/>
    </location>
</feature>
<protein>
    <submittedName>
        <fullName evidence="1">Uncharacterized protein</fullName>
    </submittedName>
</protein>
<sequence length="102" mass="11781">YGHLTFISSTITSWVPNNSSYYSFKGLNRLPCLMRRWCRSAIQRFTRLIQGPETTLFNSSAGSFSMAVASRDSSMKVPCAPPRIKGHRDRKKWKESSWIEKF</sequence>
<dbReference type="EMBL" id="BDQV01001756">
    <property type="protein sequence ID" value="GAY34682.1"/>
    <property type="molecule type" value="Genomic_DNA"/>
</dbReference>
<organism evidence="1 2">
    <name type="scientific">Citrus unshiu</name>
    <name type="common">Satsuma mandarin</name>
    <name type="synonym">Citrus nobilis var. unshiu</name>
    <dbReference type="NCBI Taxonomy" id="55188"/>
    <lineage>
        <taxon>Eukaryota</taxon>
        <taxon>Viridiplantae</taxon>
        <taxon>Streptophyta</taxon>
        <taxon>Embryophyta</taxon>
        <taxon>Tracheophyta</taxon>
        <taxon>Spermatophyta</taxon>
        <taxon>Magnoliopsida</taxon>
        <taxon>eudicotyledons</taxon>
        <taxon>Gunneridae</taxon>
        <taxon>Pentapetalae</taxon>
        <taxon>rosids</taxon>
        <taxon>malvids</taxon>
        <taxon>Sapindales</taxon>
        <taxon>Rutaceae</taxon>
        <taxon>Aurantioideae</taxon>
        <taxon>Citrus</taxon>
    </lineage>
</organism>
<proteinExistence type="predicted"/>
<accession>A0A2H5N3P3</accession>
<name>A0A2H5N3P3_CITUN</name>
<evidence type="ECO:0000313" key="2">
    <source>
        <dbReference type="Proteomes" id="UP000236630"/>
    </source>
</evidence>
<reference evidence="1 2" key="1">
    <citation type="journal article" date="2017" name="Front. Genet.">
        <title>Draft sequencing of the heterozygous diploid genome of Satsuma (Citrus unshiu Marc.) using a hybrid assembly approach.</title>
        <authorList>
            <person name="Shimizu T."/>
            <person name="Tanizawa Y."/>
            <person name="Mochizuki T."/>
            <person name="Nagasaki H."/>
            <person name="Yoshioka T."/>
            <person name="Toyoda A."/>
            <person name="Fujiyama A."/>
            <person name="Kaminuma E."/>
            <person name="Nakamura Y."/>
        </authorList>
    </citation>
    <scope>NUCLEOTIDE SEQUENCE [LARGE SCALE GENOMIC DNA]</scope>
    <source>
        <strain evidence="2">cv. Miyagawa wase</strain>
    </source>
</reference>